<evidence type="ECO:0000313" key="6">
    <source>
        <dbReference type="Proteomes" id="UP001153712"/>
    </source>
</evidence>
<name>A0A9P0DV89_PHYSR</name>
<organism evidence="5 6">
    <name type="scientific">Phyllotreta striolata</name>
    <name type="common">Striped flea beetle</name>
    <name type="synonym">Crioceris striolata</name>
    <dbReference type="NCBI Taxonomy" id="444603"/>
    <lineage>
        <taxon>Eukaryota</taxon>
        <taxon>Metazoa</taxon>
        <taxon>Ecdysozoa</taxon>
        <taxon>Arthropoda</taxon>
        <taxon>Hexapoda</taxon>
        <taxon>Insecta</taxon>
        <taxon>Pterygota</taxon>
        <taxon>Neoptera</taxon>
        <taxon>Endopterygota</taxon>
        <taxon>Coleoptera</taxon>
        <taxon>Polyphaga</taxon>
        <taxon>Cucujiformia</taxon>
        <taxon>Chrysomeloidea</taxon>
        <taxon>Chrysomelidae</taxon>
        <taxon>Galerucinae</taxon>
        <taxon>Alticini</taxon>
        <taxon>Phyllotreta</taxon>
    </lineage>
</organism>
<dbReference type="InterPro" id="IPR014811">
    <property type="entry name" value="ArgoL1"/>
</dbReference>
<dbReference type="OrthoDB" id="10252740at2759"/>
<dbReference type="InterPro" id="IPR045246">
    <property type="entry name" value="Piwi_ago-like"/>
</dbReference>
<proteinExistence type="inferred from homology"/>
<dbReference type="AlphaFoldDB" id="A0A9P0DV89"/>
<dbReference type="Proteomes" id="UP001153712">
    <property type="component" value="Chromosome 3"/>
</dbReference>
<dbReference type="Gene3D" id="3.30.420.10">
    <property type="entry name" value="Ribonuclease H-like superfamily/Ribonuclease H"/>
    <property type="match status" value="1"/>
</dbReference>
<evidence type="ECO:0000259" key="3">
    <source>
        <dbReference type="PROSITE" id="PS50821"/>
    </source>
</evidence>
<dbReference type="CDD" id="cd04657">
    <property type="entry name" value="Piwi_ago-like"/>
    <property type="match status" value="1"/>
</dbReference>
<gene>
    <name evidence="5" type="ORF">PHYEVI_LOCUS6294</name>
</gene>
<dbReference type="PANTHER" id="PTHR22891">
    <property type="entry name" value="EUKARYOTIC TRANSLATION INITIATION FACTOR 2C"/>
    <property type="match status" value="1"/>
</dbReference>
<dbReference type="Gene3D" id="3.40.50.2300">
    <property type="match status" value="1"/>
</dbReference>
<dbReference type="SUPFAM" id="SSF53098">
    <property type="entry name" value="Ribonuclease H-like"/>
    <property type="match status" value="1"/>
</dbReference>
<dbReference type="Gene3D" id="2.170.260.10">
    <property type="entry name" value="paz domain"/>
    <property type="match status" value="1"/>
</dbReference>
<dbReference type="Pfam" id="PF08699">
    <property type="entry name" value="ArgoL1"/>
    <property type="match status" value="1"/>
</dbReference>
<comment type="similarity">
    <text evidence="1">Belongs to the argonaute family.</text>
</comment>
<feature type="compositionally biased region" description="Polar residues" evidence="2">
    <location>
        <begin position="322"/>
        <end position="337"/>
    </location>
</feature>
<dbReference type="SUPFAM" id="SSF101690">
    <property type="entry name" value="PAZ domain"/>
    <property type="match status" value="1"/>
</dbReference>
<dbReference type="Pfam" id="PF16486">
    <property type="entry name" value="ArgoN"/>
    <property type="match status" value="1"/>
</dbReference>
<dbReference type="InterPro" id="IPR032472">
    <property type="entry name" value="ArgoL2"/>
</dbReference>
<accession>A0A9P0DV89</accession>
<evidence type="ECO:0000259" key="4">
    <source>
        <dbReference type="PROSITE" id="PS50822"/>
    </source>
</evidence>
<feature type="compositionally biased region" description="Basic and acidic residues" evidence="2">
    <location>
        <begin position="308"/>
        <end position="320"/>
    </location>
</feature>
<evidence type="ECO:0000256" key="1">
    <source>
        <dbReference type="RuleBase" id="RU361178"/>
    </source>
</evidence>
<dbReference type="SMART" id="SM00950">
    <property type="entry name" value="Piwi"/>
    <property type="match status" value="1"/>
</dbReference>
<dbReference type="Pfam" id="PF16488">
    <property type="entry name" value="ArgoL2"/>
    <property type="match status" value="1"/>
</dbReference>
<feature type="compositionally biased region" description="Polar residues" evidence="2">
    <location>
        <begin position="80"/>
        <end position="89"/>
    </location>
</feature>
<feature type="compositionally biased region" description="Low complexity" evidence="2">
    <location>
        <begin position="103"/>
        <end position="152"/>
    </location>
</feature>
<protein>
    <submittedName>
        <fullName evidence="5">Uncharacterized protein</fullName>
    </submittedName>
</protein>
<feature type="domain" description="Piwi" evidence="4">
    <location>
        <begin position="827"/>
        <end position="1127"/>
    </location>
</feature>
<feature type="compositionally biased region" description="Low complexity" evidence="2">
    <location>
        <begin position="20"/>
        <end position="34"/>
    </location>
</feature>
<dbReference type="SMART" id="SM01163">
    <property type="entry name" value="DUF1785"/>
    <property type="match status" value="1"/>
</dbReference>
<dbReference type="PROSITE" id="PS50822">
    <property type="entry name" value="PIWI"/>
    <property type="match status" value="1"/>
</dbReference>
<sequence length="1158" mass="130810">MTKKGGKKGKKNKEETPTEAGDGSSASGVSASTSRPEGTPSDANKPQQAPARDVGQDESEQFKNPKKKGKGQTKQGQGDVASTSSSQSGDVIPAEQLGQMKMTSGPKSKGQQKQQTQPSQPQQPQPQQHQPQQRQQQTQKPPQQPPQFQQTGPQPPQGAWRTQPTQPQQTGPQPPQGAWRTQPTQPQQGYPPQQQQPQQGYPPQQRPQQGYPPQQQQPQQGYPPQQRPQQGFPPQQQPQQGFPQQQPQQGFPPQQQPQQGFPPQQQPQQGFPPQQQPQQGFPPQQQPLQQGKPDGDKRPQGGKQAGAQKKDGGPKTKKQPESVPSTSTITKAVSTTSIQEDLKPMEYVKAKPGTVGRIIPLESNHLALNLGKVDSVVHYDVNLVPDTPKRFLREVMELCRKKLYPKRYPAFDGRKNLYSTTLLPFGEAIKTEIVICDPDGKEKKYAVEIKFANMVDMRAMKDLTLSLETPRDALQVIDIVLRHGVASRLIPAARSFFIKPQEIIDLGEGMEMYHGFYQSAIRGWKPFLNVDVAHKAFPKGMRLPDLIIDLLSSYNRPFPRDDLNKPLTALNVKTVEKFLKTLRIVYEIPRNAGSKRTYRVNGLQDCADRKTFTSDKGEAMTITEYFRKYKSYTLRFPKLPTVWVGDKQRKNPILLPMEFCTLEESQVVNRKMTENQTSTMIKSSATSTTIRKQKIMKGLSEANYNADNTVKEFGFSVSNQFCQLNGRVLPPPKLGYQNSKEVRPFKGVWRGDRFFNGVTIDNWTIAHAGTNPRPNDLSNLENTLYSCANQVGITLSNKASKPYLYLGDRLDQIKSNLQKVKDYRYNVIFVVVPNSGPHYSYVKTAAEIKVGFLTQCLKAKTLFKMNPQTATNIWLKVNAKLNGTNHFLLTRPLIMNRPTMIMGADVTHPSPDSTGVPSVVAVTASHDPKAFKYNICWRLQQPKVEIISDLTNITVEHLMYFFKQNNGLKPERIIFFRDGVSEGQFEQVRREEILAIRAACKKLQQDYQPSLTFLVVQKRHHTRLFPLNPKDSEDRNNNVPAGTCVDTQITHPFMQDFYLVSHASIQGTAKPTKYCTLWDENNLSNDDIEQLTYFLCHMFTRCTRSVSYPAPTYYAHLAAARAKTYIENDDIDLDNLQAEYNNRQILDVIRKEKPMFFV</sequence>
<feature type="compositionally biased region" description="Low complexity" evidence="2">
    <location>
        <begin position="182"/>
        <end position="291"/>
    </location>
</feature>
<dbReference type="InterPro" id="IPR003165">
    <property type="entry name" value="Piwi"/>
</dbReference>
<dbReference type="Pfam" id="PF02171">
    <property type="entry name" value="Piwi"/>
    <property type="match status" value="1"/>
</dbReference>
<feature type="region of interest" description="Disordered" evidence="2">
    <location>
        <begin position="1"/>
        <end position="337"/>
    </location>
</feature>
<keyword evidence="6" id="KW-1185">Reference proteome</keyword>
<feature type="compositionally biased region" description="Basic residues" evidence="2">
    <location>
        <begin position="1"/>
        <end position="11"/>
    </location>
</feature>
<dbReference type="EMBL" id="OU900096">
    <property type="protein sequence ID" value="CAH1181008.1"/>
    <property type="molecule type" value="Genomic_DNA"/>
</dbReference>
<dbReference type="GO" id="GO:0003723">
    <property type="term" value="F:RNA binding"/>
    <property type="evidence" value="ECO:0007669"/>
    <property type="project" value="InterPro"/>
</dbReference>
<dbReference type="InterPro" id="IPR036085">
    <property type="entry name" value="PAZ_dom_sf"/>
</dbReference>
<dbReference type="CDD" id="cd02846">
    <property type="entry name" value="PAZ_argonaute_like"/>
    <property type="match status" value="1"/>
</dbReference>
<evidence type="ECO:0000256" key="2">
    <source>
        <dbReference type="SAM" id="MobiDB-lite"/>
    </source>
</evidence>
<dbReference type="InterPro" id="IPR003100">
    <property type="entry name" value="PAZ_dom"/>
</dbReference>
<dbReference type="InterPro" id="IPR012337">
    <property type="entry name" value="RNaseH-like_sf"/>
</dbReference>
<dbReference type="SMART" id="SM00949">
    <property type="entry name" value="PAZ"/>
    <property type="match status" value="1"/>
</dbReference>
<reference evidence="5" key="1">
    <citation type="submission" date="2022-01" db="EMBL/GenBank/DDBJ databases">
        <authorList>
            <person name="King R."/>
        </authorList>
    </citation>
    <scope>NUCLEOTIDE SEQUENCE</scope>
</reference>
<feature type="domain" description="PAZ" evidence="3">
    <location>
        <begin position="545"/>
        <end position="664"/>
    </location>
</feature>
<feature type="compositionally biased region" description="Low complexity" evidence="2">
    <location>
        <begin position="162"/>
        <end position="171"/>
    </location>
</feature>
<dbReference type="Pfam" id="PF02170">
    <property type="entry name" value="PAZ"/>
    <property type="match status" value="1"/>
</dbReference>
<evidence type="ECO:0000313" key="5">
    <source>
        <dbReference type="EMBL" id="CAH1181008.1"/>
    </source>
</evidence>
<dbReference type="PROSITE" id="PS50821">
    <property type="entry name" value="PAZ"/>
    <property type="match status" value="1"/>
</dbReference>
<dbReference type="GO" id="GO:0034587">
    <property type="term" value="P:piRNA processing"/>
    <property type="evidence" value="ECO:0007669"/>
    <property type="project" value="UniProtKB-ARBA"/>
</dbReference>
<dbReference type="InterPro" id="IPR036397">
    <property type="entry name" value="RNaseH_sf"/>
</dbReference>
<dbReference type="InterPro" id="IPR032474">
    <property type="entry name" value="Argonaute_N"/>
</dbReference>